<evidence type="ECO:0000313" key="2">
    <source>
        <dbReference type="EMBL" id="MDQ0174601.1"/>
    </source>
</evidence>
<name>A0ABT9WN28_9BACI</name>
<keyword evidence="3" id="KW-1185">Reference proteome</keyword>
<feature type="transmembrane region" description="Helical" evidence="1">
    <location>
        <begin position="5"/>
        <end position="21"/>
    </location>
</feature>
<dbReference type="Proteomes" id="UP001223586">
    <property type="component" value="Unassembled WGS sequence"/>
</dbReference>
<gene>
    <name evidence="2" type="ORF">J2S08_000434</name>
</gene>
<sequence length="73" mass="8628">MDWDFIFFIYIFPILLTWYSIKKLHESLGTKTGIVEVIIALLPIVNVLALIIIIKSLFDEFIMRIIKKVFQIK</sequence>
<comment type="caution">
    <text evidence="2">The sequence shown here is derived from an EMBL/GenBank/DDBJ whole genome shotgun (WGS) entry which is preliminary data.</text>
</comment>
<keyword evidence="1" id="KW-1133">Transmembrane helix</keyword>
<accession>A0ABT9WN28</accession>
<feature type="transmembrane region" description="Helical" evidence="1">
    <location>
        <begin position="33"/>
        <end position="58"/>
    </location>
</feature>
<keyword evidence="1" id="KW-0812">Transmembrane</keyword>
<evidence type="ECO:0000256" key="1">
    <source>
        <dbReference type="SAM" id="Phobius"/>
    </source>
</evidence>
<dbReference type="EMBL" id="JAUSTT010000002">
    <property type="protein sequence ID" value="MDQ0174601.1"/>
    <property type="molecule type" value="Genomic_DNA"/>
</dbReference>
<proteinExistence type="predicted"/>
<keyword evidence="1" id="KW-0472">Membrane</keyword>
<reference evidence="2 3" key="1">
    <citation type="submission" date="2023-07" db="EMBL/GenBank/DDBJ databases">
        <title>Genomic Encyclopedia of Type Strains, Phase IV (KMG-IV): sequencing the most valuable type-strain genomes for metagenomic binning, comparative biology and taxonomic classification.</title>
        <authorList>
            <person name="Goeker M."/>
        </authorList>
    </citation>
    <scope>NUCLEOTIDE SEQUENCE [LARGE SCALE GENOMIC DNA]</scope>
    <source>
        <strain evidence="2 3">DSM 23837</strain>
    </source>
</reference>
<organism evidence="2 3">
    <name type="scientific">Bacillus chungangensis</name>
    <dbReference type="NCBI Taxonomy" id="587633"/>
    <lineage>
        <taxon>Bacteria</taxon>
        <taxon>Bacillati</taxon>
        <taxon>Bacillota</taxon>
        <taxon>Bacilli</taxon>
        <taxon>Bacillales</taxon>
        <taxon>Bacillaceae</taxon>
        <taxon>Bacillus</taxon>
    </lineage>
</organism>
<dbReference type="RefSeq" id="WP_307226213.1">
    <property type="nucleotide sequence ID" value="NZ_JAUSTT010000002.1"/>
</dbReference>
<protein>
    <submittedName>
        <fullName evidence="2">Uncharacterized protein</fullName>
    </submittedName>
</protein>
<evidence type="ECO:0000313" key="3">
    <source>
        <dbReference type="Proteomes" id="UP001223586"/>
    </source>
</evidence>